<feature type="binding site" evidence="2">
    <location>
        <position position="39"/>
    </location>
    <ligand>
        <name>Fe cation</name>
        <dbReference type="ChEBI" id="CHEBI:24875"/>
        <label>2</label>
    </ligand>
</feature>
<dbReference type="GO" id="GO:0004113">
    <property type="term" value="F:2',3'-cyclic-nucleotide 3'-phosphodiesterase activity"/>
    <property type="evidence" value="ECO:0007669"/>
    <property type="project" value="TreeGrafter"/>
</dbReference>
<dbReference type="RefSeq" id="WP_125164625.1">
    <property type="nucleotide sequence ID" value="NZ_CP034234.1"/>
</dbReference>
<dbReference type="Proteomes" id="UP000278804">
    <property type="component" value="Chromosome"/>
</dbReference>
<gene>
    <name evidence="3" type="ORF">EEI45_06695</name>
</gene>
<feature type="binding site" evidence="2">
    <location>
        <position position="40"/>
    </location>
    <ligand>
        <name>Fe cation</name>
        <dbReference type="ChEBI" id="CHEBI:24875"/>
        <label>1</label>
    </ligand>
</feature>
<sequence>MKILFIGDIVGASGRQIVVDHLPMLKEQYEIDFTIANGENSAHGKGITKKIYNQLTEAGVECITMGNHTFAKREIIDDYDACPNLLIPANIEPIDFGNYYKVFDVQGKQICVVNLYGEAFMNRVGDRPYPYMDWLLENTEYDYYFVDFHGESTSEKMLFAHIYSEEIDAMVGTHTHVQTADERIIGQVAYITDVGMCGACDSVIGRDIDELYDRVILNEKTHFKVAKGDAFLNAVVIDVDDKTMKSKSIQRIAI</sequence>
<dbReference type="PANTHER" id="PTHR36303">
    <property type="entry name" value="2',3'-CYCLIC-NUCLEOTIDE 2'-PHOSPHODIESTERASE"/>
    <property type="match status" value="1"/>
</dbReference>
<protein>
    <submittedName>
        <fullName evidence="3">TIGR00282 family metallophosphoesterase</fullName>
    </submittedName>
</protein>
<dbReference type="EMBL" id="CP034234">
    <property type="protein sequence ID" value="AZK44456.1"/>
    <property type="molecule type" value="Genomic_DNA"/>
</dbReference>
<dbReference type="AlphaFoldDB" id="A0A3Q8S7X4"/>
<feature type="binding site" evidence="2">
    <location>
        <position position="174"/>
    </location>
    <ligand>
        <name>Fe cation</name>
        <dbReference type="ChEBI" id="CHEBI:24875"/>
        <label>2</label>
    </ligand>
</feature>
<keyword evidence="2" id="KW-0479">Metal-binding</keyword>
<dbReference type="GO" id="GO:0046872">
    <property type="term" value="F:metal ion binding"/>
    <property type="evidence" value="ECO:0007669"/>
    <property type="project" value="UniProtKB-KW"/>
</dbReference>
<keyword evidence="4" id="KW-1185">Reference proteome</keyword>
<proteinExistence type="predicted"/>
<dbReference type="InterPro" id="IPR029052">
    <property type="entry name" value="Metallo-depent_PP-like"/>
</dbReference>
<dbReference type="SUPFAM" id="SSF56300">
    <property type="entry name" value="Metallo-dependent phosphatases"/>
    <property type="match status" value="1"/>
</dbReference>
<dbReference type="Pfam" id="PF13277">
    <property type="entry name" value="YmdB"/>
    <property type="match status" value="1"/>
</dbReference>
<feature type="active site" description="Proton donor" evidence="1">
    <location>
        <position position="68"/>
    </location>
</feature>
<evidence type="ECO:0000256" key="2">
    <source>
        <dbReference type="PIRSR" id="PIRSR004789-51"/>
    </source>
</evidence>
<accession>A0A3Q8S7X4</accession>
<feature type="binding site" evidence="2">
    <location>
        <position position="39"/>
    </location>
    <ligand>
        <name>Fe cation</name>
        <dbReference type="ChEBI" id="CHEBI:24875"/>
        <label>1</label>
    </ligand>
</feature>
<dbReference type="PIRSF" id="PIRSF004789">
    <property type="entry name" value="DR1281"/>
    <property type="match status" value="1"/>
</dbReference>
<dbReference type="KEGG" id="eri:EEI45_06695"/>
<organism evidence="3 4">
    <name type="scientific">Erysipelothrix piscisicarius</name>
    <dbReference type="NCBI Taxonomy" id="2485784"/>
    <lineage>
        <taxon>Bacteria</taxon>
        <taxon>Bacillati</taxon>
        <taxon>Bacillota</taxon>
        <taxon>Erysipelotrichia</taxon>
        <taxon>Erysipelotrichales</taxon>
        <taxon>Erysipelotrichaceae</taxon>
        <taxon>Erysipelothrix</taxon>
    </lineage>
</organism>
<feature type="binding site" evidence="2">
    <location>
        <position position="8"/>
    </location>
    <ligand>
        <name>Fe cation</name>
        <dbReference type="ChEBI" id="CHEBI:24875"/>
        <label>1</label>
    </ligand>
</feature>
<feature type="binding site" evidence="2">
    <location>
        <position position="176"/>
    </location>
    <ligand>
        <name>Fe cation</name>
        <dbReference type="ChEBI" id="CHEBI:24875"/>
        <label>1</label>
    </ligand>
</feature>
<dbReference type="Gene3D" id="3.60.21.10">
    <property type="match status" value="1"/>
</dbReference>
<feature type="binding site" evidence="2">
    <location>
        <position position="149"/>
    </location>
    <ligand>
        <name>Fe cation</name>
        <dbReference type="ChEBI" id="CHEBI:24875"/>
        <label>2</label>
    </ligand>
</feature>
<evidence type="ECO:0000256" key="1">
    <source>
        <dbReference type="PIRSR" id="PIRSR004789-50"/>
    </source>
</evidence>
<name>A0A3Q8S7X4_9FIRM</name>
<evidence type="ECO:0000313" key="4">
    <source>
        <dbReference type="Proteomes" id="UP000278804"/>
    </source>
</evidence>
<dbReference type="NCBIfam" id="TIGR00282">
    <property type="entry name" value="TIGR00282 family metallophosphoesterase"/>
    <property type="match status" value="1"/>
</dbReference>
<dbReference type="PANTHER" id="PTHR36303:SF1">
    <property type="entry name" value="2',3'-CYCLIC-NUCLEOTIDE 2'-PHOSPHODIESTERASE"/>
    <property type="match status" value="1"/>
</dbReference>
<evidence type="ECO:0000313" key="3">
    <source>
        <dbReference type="EMBL" id="AZK44456.1"/>
    </source>
</evidence>
<reference evidence="3 4" key="1">
    <citation type="journal article" date="2020" name="Int. J. Syst. Evol. Microbiol.">
        <title>Description of Erysipelothrix piscisicarius sp. nov., an emergent fish pathogen, and assessment of virulence using a tiger barb (Puntigrus tetrazona) infection model.</title>
        <authorList>
            <person name="Pomaranski E.K."/>
            <person name="Griffin M.J."/>
            <person name="Camus A.C."/>
            <person name="Armwood A.R."/>
            <person name="Shelley J."/>
            <person name="Waldbieser G.C."/>
            <person name="LaFrentz B.R."/>
            <person name="Garcia J.C."/>
            <person name="Yanong R."/>
            <person name="Soto E."/>
        </authorList>
    </citation>
    <scope>NUCLEOTIDE SEQUENCE [LARGE SCALE GENOMIC DNA]</scope>
    <source>
        <strain evidence="3 4">15TAL0474</strain>
    </source>
</reference>
<feature type="binding site" evidence="2">
    <location>
        <position position="67"/>
    </location>
    <ligand>
        <name>Fe cation</name>
        <dbReference type="ChEBI" id="CHEBI:24875"/>
        <label>2</label>
    </ligand>
</feature>
<dbReference type="InterPro" id="IPR005235">
    <property type="entry name" value="YmdB-like"/>
</dbReference>